<dbReference type="AlphaFoldDB" id="A0A1F5YFW3"/>
<name>A0A1F5YFW3_9BACT</name>
<dbReference type="InterPro" id="IPR029044">
    <property type="entry name" value="Nucleotide-diphossugar_trans"/>
</dbReference>
<evidence type="ECO:0000259" key="1">
    <source>
        <dbReference type="Pfam" id="PF00535"/>
    </source>
</evidence>
<dbReference type="Proteomes" id="UP000176992">
    <property type="component" value="Unassembled WGS sequence"/>
</dbReference>
<feature type="domain" description="Glycosyltransferase 2-like" evidence="1">
    <location>
        <begin position="28"/>
        <end position="190"/>
    </location>
</feature>
<dbReference type="InterPro" id="IPR050834">
    <property type="entry name" value="Glycosyltransf_2"/>
</dbReference>
<dbReference type="Pfam" id="PF00535">
    <property type="entry name" value="Glycos_transf_2"/>
    <property type="match status" value="1"/>
</dbReference>
<evidence type="ECO:0000313" key="2">
    <source>
        <dbReference type="EMBL" id="OGF99077.1"/>
    </source>
</evidence>
<evidence type="ECO:0000313" key="3">
    <source>
        <dbReference type="Proteomes" id="UP000176992"/>
    </source>
</evidence>
<comment type="caution">
    <text evidence="2">The sequence shown here is derived from an EMBL/GenBank/DDBJ whole genome shotgun (WGS) entry which is preliminary data.</text>
</comment>
<proteinExistence type="predicted"/>
<organism evidence="2 3">
    <name type="scientific">Candidatus Glassbacteria bacterium GWA2_58_10</name>
    <dbReference type="NCBI Taxonomy" id="1817865"/>
    <lineage>
        <taxon>Bacteria</taxon>
        <taxon>Candidatus Glassiibacteriota</taxon>
    </lineage>
</organism>
<dbReference type="PANTHER" id="PTHR43685:SF2">
    <property type="entry name" value="GLYCOSYLTRANSFERASE 2-LIKE DOMAIN-CONTAINING PROTEIN"/>
    <property type="match status" value="1"/>
</dbReference>
<protein>
    <recommendedName>
        <fullName evidence="1">Glycosyltransferase 2-like domain-containing protein</fullName>
    </recommendedName>
</protein>
<dbReference type="InterPro" id="IPR001173">
    <property type="entry name" value="Glyco_trans_2-like"/>
</dbReference>
<dbReference type="EMBL" id="MFIV01000045">
    <property type="protein sequence ID" value="OGF99077.1"/>
    <property type="molecule type" value="Genomic_DNA"/>
</dbReference>
<dbReference type="Gene3D" id="3.90.550.10">
    <property type="entry name" value="Spore Coat Polysaccharide Biosynthesis Protein SpsA, Chain A"/>
    <property type="match status" value="1"/>
</dbReference>
<accession>A0A1F5YFW3</accession>
<gene>
    <name evidence="2" type="ORF">A2Z86_05400</name>
</gene>
<dbReference type="SUPFAM" id="SSF53448">
    <property type="entry name" value="Nucleotide-diphospho-sugar transferases"/>
    <property type="match status" value="1"/>
</dbReference>
<reference evidence="2 3" key="1">
    <citation type="journal article" date="2016" name="Nat. Commun.">
        <title>Thousands of microbial genomes shed light on interconnected biogeochemical processes in an aquifer system.</title>
        <authorList>
            <person name="Anantharaman K."/>
            <person name="Brown C.T."/>
            <person name="Hug L.A."/>
            <person name="Sharon I."/>
            <person name="Castelle C.J."/>
            <person name="Probst A.J."/>
            <person name="Thomas B.C."/>
            <person name="Singh A."/>
            <person name="Wilkins M.J."/>
            <person name="Karaoz U."/>
            <person name="Brodie E.L."/>
            <person name="Williams K.H."/>
            <person name="Hubbard S.S."/>
            <person name="Banfield J.F."/>
        </authorList>
    </citation>
    <scope>NUCLEOTIDE SEQUENCE [LARGE SCALE GENOMIC DNA]</scope>
</reference>
<sequence length="328" mass="38027">MIRKKSVRSGYNRIDRGYIAMTDRPLASVLIPVYNQEAYVAEAVRSVLEQSYSSLELLLLDDASTDRTAEIFSKFETEPRVRLYRNEKNLGFPRTCNLGYSLARGEFLAIIAGDDTYAPDFLEKCIGALLAYPAAGFVYTRISLMDQSGKKRPRKRDRICHQGDFYGREFDNIVRWLNPIPHGATVVRKRCVEELGAYDPELTAGHDWEFWLRLSKRYPSVFINEHLMNYRVHSENITNKRARMGEREKHLIAILDRVFAMEGISEELRRDKNEIYARAYLDVAEGYRKAGEPAKMRHFLFQALSLCKKPPLYLPYRRLLASSILPRL</sequence>
<dbReference type="PANTHER" id="PTHR43685">
    <property type="entry name" value="GLYCOSYLTRANSFERASE"/>
    <property type="match status" value="1"/>
</dbReference>